<evidence type="ECO:0000256" key="1">
    <source>
        <dbReference type="SAM" id="MobiDB-lite"/>
    </source>
</evidence>
<reference evidence="2" key="1">
    <citation type="submission" date="2014-01" db="EMBL/GenBank/DDBJ databases">
        <authorList>
            <person name="Brown-Elliot B."/>
            <person name="Wallace R."/>
            <person name="Lenaerts A."/>
            <person name="Ordway D."/>
            <person name="DeGroote M.A."/>
            <person name="Parker T."/>
            <person name="Sizemore C."/>
            <person name="Tallon L.J."/>
            <person name="Sadzewicz L.K."/>
            <person name="Sengamalay N."/>
            <person name="Fraser C.M."/>
            <person name="Hine E."/>
            <person name="Shefchek K.A."/>
            <person name="Das S.P."/>
            <person name="Tettelin H."/>
        </authorList>
    </citation>
    <scope>NUCLEOTIDE SEQUENCE [LARGE SCALE GENOMIC DNA]</scope>
    <source>
        <strain evidence="2">4042</strain>
    </source>
</reference>
<dbReference type="EC" id="6.3.2.13" evidence="2"/>
<proteinExistence type="predicted"/>
<dbReference type="EMBL" id="JAOB01000068">
    <property type="protein sequence ID" value="EUA23989.1"/>
    <property type="molecule type" value="Genomic_DNA"/>
</dbReference>
<protein>
    <submittedName>
        <fullName evidence="2">UDP-N-acetylmuramoyl-L-alanyl-D-glutamate--2, 6-diaminopimelate ligase domain protein</fullName>
        <ecNumber evidence="2">6.3.2.13</ecNumber>
    </submittedName>
</protein>
<sequence length="142" mass="15099">MSWLKSWCLMAAEGGDVGAFRAAARVGSGVPLTTLAAQAGAVPAEGSVVPDLRISGITLRAKTRSRATCSRRCPARQHTARGMPVRRSNAAPPRCSPTPPGLARWVTTWACRSSSTPGRVRCSANWPARFTVIPPNGFRWSA</sequence>
<accession>X7ZXI1</accession>
<organism evidence="2">
    <name type="scientific">Mycobacterium xenopi 4042</name>
    <dbReference type="NCBI Taxonomy" id="1299334"/>
    <lineage>
        <taxon>Bacteria</taxon>
        <taxon>Bacillati</taxon>
        <taxon>Actinomycetota</taxon>
        <taxon>Actinomycetes</taxon>
        <taxon>Mycobacteriales</taxon>
        <taxon>Mycobacteriaceae</taxon>
        <taxon>Mycobacterium</taxon>
    </lineage>
</organism>
<feature type="region of interest" description="Disordered" evidence="1">
    <location>
        <begin position="76"/>
        <end position="97"/>
    </location>
</feature>
<name>X7ZXI1_MYCXE</name>
<comment type="caution">
    <text evidence="2">The sequence shown here is derived from an EMBL/GenBank/DDBJ whole genome shotgun (WGS) entry which is preliminary data.</text>
</comment>
<evidence type="ECO:0000313" key="2">
    <source>
        <dbReference type="EMBL" id="EUA23989.1"/>
    </source>
</evidence>
<keyword evidence="2" id="KW-0436">Ligase</keyword>
<dbReference type="GO" id="GO:0008765">
    <property type="term" value="F:UDP-N-acetylmuramoylalanyl-D-glutamate-2,6-diaminopimelate ligase activity"/>
    <property type="evidence" value="ECO:0007669"/>
    <property type="project" value="UniProtKB-EC"/>
</dbReference>
<gene>
    <name evidence="2" type="primary">murE</name>
    <name evidence="2" type="ORF">I553_3477</name>
</gene>
<dbReference type="AlphaFoldDB" id="X7ZXI1"/>